<evidence type="ECO:0000256" key="6">
    <source>
        <dbReference type="SAM" id="MobiDB-lite"/>
    </source>
</evidence>
<dbReference type="Gene3D" id="2.40.240.10">
    <property type="entry name" value="Ribosomal Protein L25, Chain P"/>
    <property type="match status" value="1"/>
</dbReference>
<accession>A0A1F4X4M0</accession>
<comment type="caution">
    <text evidence="9">The sequence shown here is derived from an EMBL/GenBank/DDBJ whole genome shotgun (WGS) entry which is preliminary data.</text>
</comment>
<dbReference type="PANTHER" id="PTHR33284:SF1">
    <property type="entry name" value="RIBOSOMAL PROTEIN L25_GLN-TRNA SYNTHETASE, ANTI-CODON-BINDING DOMAIN-CONTAINING PROTEIN"/>
    <property type="match status" value="1"/>
</dbReference>
<dbReference type="Pfam" id="PF01386">
    <property type="entry name" value="Ribosomal_L25p"/>
    <property type="match status" value="1"/>
</dbReference>
<dbReference type="Proteomes" id="UP000176815">
    <property type="component" value="Unassembled WGS sequence"/>
</dbReference>
<evidence type="ECO:0000313" key="10">
    <source>
        <dbReference type="Proteomes" id="UP000176815"/>
    </source>
</evidence>
<dbReference type="EMBL" id="MEWG01000039">
    <property type="protein sequence ID" value="OGC76615.1"/>
    <property type="molecule type" value="Genomic_DNA"/>
</dbReference>
<dbReference type="CDD" id="cd00495">
    <property type="entry name" value="Ribosomal_L25_TL5_CTC"/>
    <property type="match status" value="1"/>
</dbReference>
<dbReference type="InterPro" id="IPR029751">
    <property type="entry name" value="Ribosomal_L25_dom"/>
</dbReference>
<reference evidence="9 10" key="1">
    <citation type="journal article" date="2016" name="Nat. Commun.">
        <title>Thousands of microbial genomes shed light on interconnected biogeochemical processes in an aquifer system.</title>
        <authorList>
            <person name="Anantharaman K."/>
            <person name="Brown C.T."/>
            <person name="Hug L.A."/>
            <person name="Sharon I."/>
            <person name="Castelle C.J."/>
            <person name="Probst A.J."/>
            <person name="Thomas B.C."/>
            <person name="Singh A."/>
            <person name="Wilkins M.J."/>
            <person name="Karaoz U."/>
            <person name="Brodie E.L."/>
            <person name="Williams K.H."/>
            <person name="Hubbard S.S."/>
            <person name="Banfield J.F."/>
        </authorList>
    </citation>
    <scope>NUCLEOTIDE SEQUENCE [LARGE SCALE GENOMIC DNA]</scope>
</reference>
<feature type="compositionally biased region" description="Acidic residues" evidence="6">
    <location>
        <begin position="190"/>
        <end position="201"/>
    </location>
</feature>
<dbReference type="PANTHER" id="PTHR33284">
    <property type="entry name" value="RIBOSOMAL PROTEIN L25/GLN-TRNA SYNTHETASE, ANTI-CODON-BINDING DOMAIN-CONTAINING PROTEIN"/>
    <property type="match status" value="1"/>
</dbReference>
<feature type="compositionally biased region" description="Basic and acidic residues" evidence="6">
    <location>
        <begin position="220"/>
        <end position="230"/>
    </location>
</feature>
<dbReference type="InterPro" id="IPR037121">
    <property type="entry name" value="Ribosomal_bL25_C"/>
</dbReference>
<evidence type="ECO:0000256" key="5">
    <source>
        <dbReference type="HAMAP-Rule" id="MF_01334"/>
    </source>
</evidence>
<protein>
    <recommendedName>
        <fullName evidence="5">Large ribosomal subunit protein bL25</fullName>
    </recommendedName>
    <alternativeName>
        <fullName evidence="5">General stress protein CTC</fullName>
    </alternativeName>
</protein>
<dbReference type="Pfam" id="PF14693">
    <property type="entry name" value="Ribosomal_TL5_C"/>
    <property type="match status" value="1"/>
</dbReference>
<comment type="similarity">
    <text evidence="5">Belongs to the bacterial ribosomal protein bL25 family. CTC subfamily.</text>
</comment>
<proteinExistence type="inferred from homology"/>
<feature type="region of interest" description="Disordered" evidence="6">
    <location>
        <begin position="190"/>
        <end position="230"/>
    </location>
</feature>
<keyword evidence="2 5" id="KW-0694">RNA-binding</keyword>
<dbReference type="GO" id="GO:0003735">
    <property type="term" value="F:structural constituent of ribosome"/>
    <property type="evidence" value="ECO:0007669"/>
    <property type="project" value="InterPro"/>
</dbReference>
<dbReference type="GO" id="GO:0008097">
    <property type="term" value="F:5S rRNA binding"/>
    <property type="evidence" value="ECO:0007669"/>
    <property type="project" value="InterPro"/>
</dbReference>
<dbReference type="InterPro" id="IPR020057">
    <property type="entry name" value="Ribosomal_bL25_b-dom"/>
</dbReference>
<keyword evidence="1 5" id="KW-0699">rRNA-binding</keyword>
<comment type="function">
    <text evidence="5">This is one of the proteins that binds to the 5S RNA in the ribosome where it forms part of the central protuberance.</text>
</comment>
<comment type="subunit">
    <text evidence="5">Part of the 50S ribosomal subunit; part of the 5S rRNA/L5/L18/L25 subcomplex. Contacts the 5S rRNA. Binds to the 5S rRNA independently of L5 and L18.</text>
</comment>
<evidence type="ECO:0000256" key="2">
    <source>
        <dbReference type="ARBA" id="ARBA00022884"/>
    </source>
</evidence>
<feature type="domain" description="Large ribosomal subunit protein bL25 L25" evidence="7">
    <location>
        <begin position="5"/>
        <end position="86"/>
    </location>
</feature>
<evidence type="ECO:0000313" key="9">
    <source>
        <dbReference type="EMBL" id="OGC76615.1"/>
    </source>
</evidence>
<evidence type="ECO:0000259" key="8">
    <source>
        <dbReference type="Pfam" id="PF14693"/>
    </source>
</evidence>
<dbReference type="HAMAP" id="MF_01334">
    <property type="entry name" value="Ribosomal_bL25_CTC"/>
    <property type="match status" value="1"/>
</dbReference>
<dbReference type="InterPro" id="IPR020056">
    <property type="entry name" value="Rbsml_bL25/Gln-tRNA_synth_N"/>
</dbReference>
<dbReference type="InterPro" id="IPR020930">
    <property type="entry name" value="Ribosomal_uL5_bac-type"/>
</dbReference>
<dbReference type="InterPro" id="IPR011035">
    <property type="entry name" value="Ribosomal_bL25/Gln-tRNA_synth"/>
</dbReference>
<keyword evidence="3 5" id="KW-0689">Ribosomal protein</keyword>
<dbReference type="GO" id="GO:0006412">
    <property type="term" value="P:translation"/>
    <property type="evidence" value="ECO:0007669"/>
    <property type="project" value="UniProtKB-UniRule"/>
</dbReference>
<feature type="domain" description="Large ribosomal subunit protein bL25 beta" evidence="8">
    <location>
        <begin position="98"/>
        <end position="182"/>
    </location>
</feature>
<dbReference type="AlphaFoldDB" id="A0A1F4X4M0"/>
<sequence>MELIGQKREKTGKQTKSLRKEGNIPAVVFGNDIEPTSITLNLNDFVKVFVGAGETSLIDLKLDKNSHKILINEVQEDPITGKIIHAGLYKPNLNVRTEVEVPVEIIGADVNPVLKSGEGILLTILDEIRVSALPADLPDAFTIDVSTLAEVGAGVTVAELNYDREKVEIVDLDPEELVLKIDTALMAEEEEEVAPVTEEEAIAQMEATAEKEDEEEAEEGAEKKPEKKAE</sequence>
<dbReference type="GO" id="GO:0022625">
    <property type="term" value="C:cytosolic large ribosomal subunit"/>
    <property type="evidence" value="ECO:0007669"/>
    <property type="project" value="TreeGrafter"/>
</dbReference>
<organism evidence="9 10">
    <name type="scientific">candidate division WWE3 bacterium RIFOXYD1_FULL_39_9</name>
    <dbReference type="NCBI Taxonomy" id="1802649"/>
    <lineage>
        <taxon>Bacteria</taxon>
        <taxon>Katanobacteria</taxon>
    </lineage>
</organism>
<name>A0A1F4X4M0_UNCKA</name>
<dbReference type="Gene3D" id="2.170.120.20">
    <property type="entry name" value="Ribosomal protein L25, beta domain"/>
    <property type="match status" value="1"/>
</dbReference>
<dbReference type="NCBIfam" id="TIGR00731">
    <property type="entry name" value="bL25_bact_ctc"/>
    <property type="match status" value="1"/>
</dbReference>
<evidence type="ECO:0000256" key="1">
    <source>
        <dbReference type="ARBA" id="ARBA00022730"/>
    </source>
</evidence>
<dbReference type="InterPro" id="IPR001021">
    <property type="entry name" value="Ribosomal_bL25_long"/>
</dbReference>
<evidence type="ECO:0000259" key="7">
    <source>
        <dbReference type="Pfam" id="PF01386"/>
    </source>
</evidence>
<keyword evidence="4 5" id="KW-0687">Ribonucleoprotein</keyword>
<evidence type="ECO:0000256" key="3">
    <source>
        <dbReference type="ARBA" id="ARBA00022980"/>
    </source>
</evidence>
<dbReference type="SUPFAM" id="SSF50715">
    <property type="entry name" value="Ribosomal protein L25-like"/>
    <property type="match status" value="1"/>
</dbReference>
<gene>
    <name evidence="5" type="primary">rplY</name>
    <name evidence="5" type="synonym">ctc</name>
    <name evidence="9" type="ORF">A2619_04140</name>
</gene>
<evidence type="ECO:0000256" key="4">
    <source>
        <dbReference type="ARBA" id="ARBA00023274"/>
    </source>
</evidence>